<evidence type="ECO:0000256" key="2">
    <source>
        <dbReference type="SAM" id="SignalP"/>
    </source>
</evidence>
<accession>A0A3S5CKI8</accession>
<keyword evidence="1" id="KW-0472">Membrane</keyword>
<evidence type="ECO:0000313" key="4">
    <source>
        <dbReference type="Proteomes" id="UP000784294"/>
    </source>
</evidence>
<comment type="caution">
    <text evidence="3">The sequence shown here is derived from an EMBL/GenBank/DDBJ whole genome shotgun (WGS) entry which is preliminary data.</text>
</comment>
<keyword evidence="4" id="KW-1185">Reference proteome</keyword>
<dbReference type="Proteomes" id="UP000784294">
    <property type="component" value="Unassembled WGS sequence"/>
</dbReference>
<feature type="chain" id="PRO_5018625800" description="Secreted protein" evidence="2">
    <location>
        <begin position="20"/>
        <end position="74"/>
    </location>
</feature>
<reference evidence="3" key="1">
    <citation type="submission" date="2018-11" db="EMBL/GenBank/DDBJ databases">
        <authorList>
            <consortium name="Pathogen Informatics"/>
        </authorList>
    </citation>
    <scope>NUCLEOTIDE SEQUENCE</scope>
</reference>
<name>A0A3S5CKI8_9PLAT</name>
<keyword evidence="2" id="KW-0732">Signal</keyword>
<dbReference type="EMBL" id="CAAALY010097182">
    <property type="protein sequence ID" value="VEL28716.1"/>
    <property type="molecule type" value="Genomic_DNA"/>
</dbReference>
<evidence type="ECO:0000313" key="3">
    <source>
        <dbReference type="EMBL" id="VEL28716.1"/>
    </source>
</evidence>
<gene>
    <name evidence="3" type="ORF">PXEA_LOCUS22156</name>
</gene>
<evidence type="ECO:0008006" key="5">
    <source>
        <dbReference type="Google" id="ProtNLM"/>
    </source>
</evidence>
<organism evidence="3 4">
    <name type="scientific">Protopolystoma xenopodis</name>
    <dbReference type="NCBI Taxonomy" id="117903"/>
    <lineage>
        <taxon>Eukaryota</taxon>
        <taxon>Metazoa</taxon>
        <taxon>Spiralia</taxon>
        <taxon>Lophotrochozoa</taxon>
        <taxon>Platyhelminthes</taxon>
        <taxon>Monogenea</taxon>
        <taxon>Polyopisthocotylea</taxon>
        <taxon>Polystomatidea</taxon>
        <taxon>Polystomatidae</taxon>
        <taxon>Protopolystoma</taxon>
    </lineage>
</organism>
<evidence type="ECO:0000256" key="1">
    <source>
        <dbReference type="SAM" id="Phobius"/>
    </source>
</evidence>
<protein>
    <recommendedName>
        <fullName evidence="5">Secreted protein</fullName>
    </recommendedName>
</protein>
<proteinExistence type="predicted"/>
<dbReference type="AlphaFoldDB" id="A0A3S5CKI8"/>
<feature type="transmembrane region" description="Helical" evidence="1">
    <location>
        <begin position="42"/>
        <end position="67"/>
    </location>
</feature>
<keyword evidence="1" id="KW-1133">Transmembrane helix</keyword>
<sequence>MSCCALIFWMIFIGPLLRSVSVTGVFTPIMPGSLTLPLVQKIWPSIICIHRIAHASFPLYFFLVILVSRDPCFV</sequence>
<keyword evidence="1" id="KW-0812">Transmembrane</keyword>
<feature type="signal peptide" evidence="2">
    <location>
        <begin position="1"/>
        <end position="19"/>
    </location>
</feature>